<dbReference type="Proteomes" id="UP000011682">
    <property type="component" value="Unassembled WGS sequence"/>
</dbReference>
<sequence>MRDRAAVDRFHNGLISLGKYAINKLLPYGDLVSFVDIRLASSLYTKEVKAGVRNKFDAYKTEFAGFTAIASPSAAQASSVVRAWRELRAELQKMRETTNVPEEQSLLDQKLREGDAMNEGVAMIALLKSTNAQSAEVKAFLQSQLGATEANLGAKIDERMKEIVAIVQSGRPGQGERNAKLIGEYALFSQSMIGLGVRAGILPAGDSRVMTQVVVGVSQIATAAALLQDSSTYVSVVGPYGMAIGGALVLASAFDKQEKSESLQIMAMLKQISKQIAALQFSVEQGFSELSTHISETEVRIMGKFSELLQANEIVLVKLDAYSQDVRALRDDLMRARRADQLAANAAFIQKVIYYDEACLKDFNVFQTAKRDACVATYAGLVHEFTTTENQRLIGTAYALDEYAGYEEQIAKLLGEYNGLADAPLSVTPAHRPTLDMIARRFRLLVAYNPELRTKDAARNVEARITSFEEGNKQLIAALSSPAFVAKLNGLYSQELDAVLAAVDKKAASYASGKIVTAADEINQREVAVLNEPFAMSKMAASFTGGSHLYNLYSGQSDNIGWLDTADAPVAFLGRNAHMREKLANYAAAASSKDPISRAIFPKRLGGHAWVSPCNAQSGYPQIAVSRKRLAETVPASLVALTSISKSGFSICYEPSTARTNDNIGIGNTNEGMGTVNSRLQELGMVYNTWPPFQNSFCFVAPQYFGAHYSPYPEYARSDWEKCHHGHIHHELFVHTEQVHSIRFVASLNLAAYRAPTASFSETVAYTNDQLNKCFLPFDNRKASNKAAILMPFRQLYPLPIRSSCPGADDQLIAALPHLGSALASFLKDNKTRRLVDGSPEITYEQALEETLAEQAEQHYLDYARAVFADGAITASLDKLSLLLRAARYFGGSSVDPAGPTPMNSQELQDYLVLQLIDREKQALRTASALNPTD</sequence>
<dbReference type="AlphaFoldDB" id="S9P6P9"/>
<proteinExistence type="predicted"/>
<organism evidence="1 2">
    <name type="scientific">Cystobacter fuscus (strain ATCC 25194 / DSM 2262 / NBRC 100088 / M29)</name>
    <dbReference type="NCBI Taxonomy" id="1242864"/>
    <lineage>
        <taxon>Bacteria</taxon>
        <taxon>Pseudomonadati</taxon>
        <taxon>Myxococcota</taxon>
        <taxon>Myxococcia</taxon>
        <taxon>Myxococcales</taxon>
        <taxon>Cystobacterineae</taxon>
        <taxon>Archangiaceae</taxon>
        <taxon>Cystobacter</taxon>
    </lineage>
</organism>
<reference evidence="1" key="1">
    <citation type="submission" date="2013-05" db="EMBL/GenBank/DDBJ databases">
        <title>Genome assembly of Cystobacter fuscus DSM 2262.</title>
        <authorList>
            <person name="Sharma G."/>
            <person name="Khatri I."/>
            <person name="Kaur C."/>
            <person name="Mayilraj S."/>
            <person name="Subramanian S."/>
        </authorList>
    </citation>
    <scope>NUCLEOTIDE SEQUENCE [LARGE SCALE GENOMIC DNA]</scope>
    <source>
        <strain evidence="1">DSM 2262</strain>
    </source>
</reference>
<gene>
    <name evidence="1" type="ORF">D187_003571</name>
</gene>
<accession>S9P6P9</accession>
<comment type="caution">
    <text evidence="1">The sequence shown here is derived from an EMBL/GenBank/DDBJ whole genome shotgun (WGS) entry which is preliminary data.</text>
</comment>
<dbReference type="EMBL" id="ANAH02000021">
    <property type="protein sequence ID" value="EPX58856.1"/>
    <property type="molecule type" value="Genomic_DNA"/>
</dbReference>
<name>S9P6P9_CYSF2</name>
<protein>
    <submittedName>
        <fullName evidence="1">Uncharacterized protein</fullName>
    </submittedName>
</protein>
<evidence type="ECO:0000313" key="1">
    <source>
        <dbReference type="EMBL" id="EPX58856.1"/>
    </source>
</evidence>
<evidence type="ECO:0000313" key="2">
    <source>
        <dbReference type="Proteomes" id="UP000011682"/>
    </source>
</evidence>
<keyword evidence="2" id="KW-1185">Reference proteome</keyword>